<dbReference type="InterPro" id="IPR024320">
    <property type="entry name" value="LPG_synthase_C"/>
</dbReference>
<evidence type="ECO:0000259" key="7">
    <source>
        <dbReference type="Pfam" id="PF09924"/>
    </source>
</evidence>
<evidence type="ECO:0000256" key="5">
    <source>
        <dbReference type="ARBA" id="ARBA00023136"/>
    </source>
</evidence>
<protein>
    <submittedName>
        <fullName evidence="8">Membrane protein</fullName>
    </submittedName>
</protein>
<feature type="transmembrane region" description="Helical" evidence="6">
    <location>
        <begin position="408"/>
        <end position="430"/>
    </location>
</feature>
<name>A0A6G9D2T2_RHOER</name>
<feature type="transmembrane region" description="Helical" evidence="6">
    <location>
        <begin position="36"/>
        <end position="56"/>
    </location>
</feature>
<keyword evidence="2" id="KW-1003">Cell membrane</keyword>
<dbReference type="EMBL" id="CP050124">
    <property type="protein sequence ID" value="QIP43499.1"/>
    <property type="molecule type" value="Genomic_DNA"/>
</dbReference>
<dbReference type="PANTHER" id="PTHR34697:SF2">
    <property type="entry name" value="PHOSPHATIDYLGLYCEROL LYSYLTRANSFERASE"/>
    <property type="match status" value="1"/>
</dbReference>
<dbReference type="PANTHER" id="PTHR34697">
    <property type="entry name" value="PHOSPHATIDYLGLYCEROL LYSYLTRANSFERASE"/>
    <property type="match status" value="1"/>
</dbReference>
<evidence type="ECO:0000313" key="9">
    <source>
        <dbReference type="Proteomes" id="UP000502345"/>
    </source>
</evidence>
<organism evidence="8 9">
    <name type="scientific">Rhodococcus erythropolis</name>
    <name type="common">Arthrobacter picolinophilus</name>
    <dbReference type="NCBI Taxonomy" id="1833"/>
    <lineage>
        <taxon>Bacteria</taxon>
        <taxon>Bacillati</taxon>
        <taxon>Actinomycetota</taxon>
        <taxon>Actinomycetes</taxon>
        <taxon>Mycobacteriales</taxon>
        <taxon>Nocardiaceae</taxon>
        <taxon>Rhodococcus</taxon>
        <taxon>Rhodococcus erythropolis group</taxon>
    </lineage>
</organism>
<feature type="transmembrane region" description="Helical" evidence="6">
    <location>
        <begin position="76"/>
        <end position="103"/>
    </location>
</feature>
<accession>A0A6G9D2T2</accession>
<feature type="transmembrane region" description="Helical" evidence="6">
    <location>
        <begin position="371"/>
        <end position="396"/>
    </location>
</feature>
<reference evidence="8 9" key="1">
    <citation type="submission" date="2020-03" db="EMBL/GenBank/DDBJ databases">
        <title>Screen low temperature-resistant strains for efficient degradation of petroleum hydrocarbons under the low temperature.</title>
        <authorList>
            <person name="Wang Y."/>
            <person name="Chen J."/>
        </authorList>
    </citation>
    <scope>NUCLEOTIDE SEQUENCE [LARGE SCALE GENOMIC DNA]</scope>
    <source>
        <strain evidence="8 9">KB1</strain>
    </source>
</reference>
<dbReference type="GO" id="GO:0055091">
    <property type="term" value="P:phospholipid homeostasis"/>
    <property type="evidence" value="ECO:0007669"/>
    <property type="project" value="TreeGrafter"/>
</dbReference>
<dbReference type="AlphaFoldDB" id="A0A6G9D2T2"/>
<evidence type="ECO:0000256" key="3">
    <source>
        <dbReference type="ARBA" id="ARBA00022692"/>
    </source>
</evidence>
<keyword evidence="3 6" id="KW-0812">Transmembrane</keyword>
<feature type="transmembrane region" description="Helical" evidence="6">
    <location>
        <begin position="200"/>
        <end position="217"/>
    </location>
</feature>
<evidence type="ECO:0000256" key="1">
    <source>
        <dbReference type="ARBA" id="ARBA00004651"/>
    </source>
</evidence>
<keyword evidence="4 6" id="KW-1133">Transmembrane helix</keyword>
<evidence type="ECO:0000256" key="2">
    <source>
        <dbReference type="ARBA" id="ARBA00022475"/>
    </source>
</evidence>
<dbReference type="InterPro" id="IPR046862">
    <property type="entry name" value="Rhomboid_2"/>
</dbReference>
<feature type="transmembrane region" description="Helical" evidence="6">
    <location>
        <begin position="177"/>
        <end position="194"/>
    </location>
</feature>
<gene>
    <name evidence="8" type="ORF">G9444_6256</name>
</gene>
<feature type="transmembrane region" description="Helical" evidence="6">
    <location>
        <begin position="115"/>
        <end position="136"/>
    </location>
</feature>
<comment type="subcellular location">
    <subcellularLocation>
        <location evidence="1">Cell membrane</location>
        <topology evidence="1">Multi-pass membrane protein</topology>
    </subcellularLocation>
</comment>
<evidence type="ECO:0000256" key="6">
    <source>
        <dbReference type="SAM" id="Phobius"/>
    </source>
</evidence>
<feature type="transmembrane region" description="Helical" evidence="6">
    <location>
        <begin position="148"/>
        <end position="165"/>
    </location>
</feature>
<dbReference type="GO" id="GO:0016755">
    <property type="term" value="F:aminoacyltransferase activity"/>
    <property type="evidence" value="ECO:0007669"/>
    <property type="project" value="TreeGrafter"/>
</dbReference>
<dbReference type="RefSeq" id="WP_225320206.1">
    <property type="nucleotide sequence ID" value="NZ_AP018733.1"/>
</dbReference>
<dbReference type="GO" id="GO:0005886">
    <property type="term" value="C:plasma membrane"/>
    <property type="evidence" value="ECO:0007669"/>
    <property type="project" value="UniProtKB-SubCell"/>
</dbReference>
<feature type="transmembrane region" description="Helical" evidence="6">
    <location>
        <begin position="471"/>
        <end position="491"/>
    </location>
</feature>
<sequence length="851" mass="90890">MNFTAAARSAVRALPRYTASAGAFLRENIVRAPASALFVLVMWAAAIATSSVGHGPSPSVLAQVGVGTESLRQGRVWTLLSAGLWSPSLTGYLLATLLVLLVAAPLEKRLRTPRWVAAAVLTQLGGTAGGVLFTSITERIGLRWASTLHSGVAVSPTTWIVGVLMASTVSMSTLWRWRVRVVTVTLLITLVLFGGHLQDVIRLVAAAIGLSVGPLLLGRPTRRQPMVGTQREGRLLIALVVAASAIGPILAALSPNAIGPFAGLKDVFGGSEATVGDIRALCAAGGDPQECREGLAALRLSGIGPTLLAIMPTVFVLAVADGLRRGRRGAWWTAVIAQAVLIGLAVLNVVLRYIDSVTPGSVFYGLDETSQIARSAIPVLTPIVIVALLLWSRGLFDAAAPSGTYRRFGYAAAVTVATLFVVFVGAGWLARAGFDPVATPTALIAEFPNRLIPPVDLQWLDPRLLPTNTPATLLFEWTGVVFWLVLTVAMFRTFTKPAYTVDSGDVVRAREILRSFGGGSLSWMTTWPGNQYWFDDSGTGFIAYRVIGRVAVTTGSPVCPPGDLRATLLGFADFCVGNGWTPCLYSVSGEVRSVTDTLGWSSVQVAQEAVLNLSTLAFTGKKFQDVRTALNRAGKAAVHAEWLSYPDAPFAITDQIAAISEEWMTDKGMPEMGFTLGGLNELDDRDVRCLIAVDEHRTVHAVTSWMPVYRDGIVVGWTMDFMRRRADGFRPAIEFLIASAAMMVKDEGAQFLSLSGAPLAHAVTAASSDSPATGVMDRSLDLLGRTLEPVYGFRSLLAFKSKFQPEYSPMYMAFPDPAALASIGSAITKAYLPELSTRQSVRLVTALLRRS</sequence>
<evidence type="ECO:0000313" key="8">
    <source>
        <dbReference type="EMBL" id="QIP43499.1"/>
    </source>
</evidence>
<feature type="transmembrane region" description="Helical" evidence="6">
    <location>
        <begin position="330"/>
        <end position="351"/>
    </location>
</feature>
<evidence type="ECO:0000256" key="4">
    <source>
        <dbReference type="ARBA" id="ARBA00022989"/>
    </source>
</evidence>
<dbReference type="Pfam" id="PF20401">
    <property type="entry name" value="Rhomboid_2"/>
    <property type="match status" value="1"/>
</dbReference>
<keyword evidence="5 6" id="KW-0472">Membrane</keyword>
<dbReference type="Pfam" id="PF09924">
    <property type="entry name" value="LPG_synthase_C"/>
    <property type="match status" value="1"/>
</dbReference>
<dbReference type="InterPro" id="IPR051211">
    <property type="entry name" value="PG_lysyltransferase"/>
</dbReference>
<feature type="transmembrane region" description="Helical" evidence="6">
    <location>
        <begin position="237"/>
        <end position="258"/>
    </location>
</feature>
<feature type="transmembrane region" description="Helical" evidence="6">
    <location>
        <begin position="302"/>
        <end position="323"/>
    </location>
</feature>
<proteinExistence type="predicted"/>
<feature type="domain" description="Phosphatidylglycerol lysyltransferase C-terminal" evidence="7">
    <location>
        <begin position="511"/>
        <end position="814"/>
    </location>
</feature>
<dbReference type="Proteomes" id="UP000502345">
    <property type="component" value="Chromosome"/>
</dbReference>